<dbReference type="EMBL" id="VSRR010002082">
    <property type="protein sequence ID" value="MPC29496.1"/>
    <property type="molecule type" value="Genomic_DNA"/>
</dbReference>
<feature type="transmembrane region" description="Helical" evidence="1">
    <location>
        <begin position="15"/>
        <end position="35"/>
    </location>
</feature>
<protein>
    <submittedName>
        <fullName evidence="2">Uncharacterized protein</fullName>
    </submittedName>
</protein>
<evidence type="ECO:0000313" key="3">
    <source>
        <dbReference type="Proteomes" id="UP000324222"/>
    </source>
</evidence>
<organism evidence="2 3">
    <name type="scientific">Portunus trituberculatus</name>
    <name type="common">Swimming crab</name>
    <name type="synonym">Neptunus trituberculatus</name>
    <dbReference type="NCBI Taxonomy" id="210409"/>
    <lineage>
        <taxon>Eukaryota</taxon>
        <taxon>Metazoa</taxon>
        <taxon>Ecdysozoa</taxon>
        <taxon>Arthropoda</taxon>
        <taxon>Crustacea</taxon>
        <taxon>Multicrustacea</taxon>
        <taxon>Malacostraca</taxon>
        <taxon>Eumalacostraca</taxon>
        <taxon>Eucarida</taxon>
        <taxon>Decapoda</taxon>
        <taxon>Pleocyemata</taxon>
        <taxon>Brachyura</taxon>
        <taxon>Eubrachyura</taxon>
        <taxon>Portunoidea</taxon>
        <taxon>Portunidae</taxon>
        <taxon>Portuninae</taxon>
        <taxon>Portunus</taxon>
    </lineage>
</organism>
<keyword evidence="1" id="KW-0812">Transmembrane</keyword>
<name>A0A5B7E8E6_PORTR</name>
<sequence>MWRRGNSAETEEGNARVLTMLTILLVVMWVYAMVCQEDLMHHNLKRNTKDRQWWSWMIK</sequence>
<keyword evidence="3" id="KW-1185">Reference proteome</keyword>
<keyword evidence="1" id="KW-0472">Membrane</keyword>
<proteinExistence type="predicted"/>
<accession>A0A5B7E8E6</accession>
<gene>
    <name evidence="2" type="ORF">E2C01_022732</name>
</gene>
<dbReference type="Proteomes" id="UP000324222">
    <property type="component" value="Unassembled WGS sequence"/>
</dbReference>
<comment type="caution">
    <text evidence="2">The sequence shown here is derived from an EMBL/GenBank/DDBJ whole genome shotgun (WGS) entry which is preliminary data.</text>
</comment>
<evidence type="ECO:0000313" key="2">
    <source>
        <dbReference type="EMBL" id="MPC29496.1"/>
    </source>
</evidence>
<keyword evidence="1" id="KW-1133">Transmembrane helix</keyword>
<dbReference type="AlphaFoldDB" id="A0A5B7E8E6"/>
<reference evidence="2 3" key="1">
    <citation type="submission" date="2019-05" db="EMBL/GenBank/DDBJ databases">
        <title>Another draft genome of Portunus trituberculatus and its Hox gene families provides insights of decapod evolution.</title>
        <authorList>
            <person name="Jeong J.-H."/>
            <person name="Song I."/>
            <person name="Kim S."/>
            <person name="Choi T."/>
            <person name="Kim D."/>
            <person name="Ryu S."/>
            <person name="Kim W."/>
        </authorList>
    </citation>
    <scope>NUCLEOTIDE SEQUENCE [LARGE SCALE GENOMIC DNA]</scope>
    <source>
        <tissue evidence="2">Muscle</tissue>
    </source>
</reference>
<evidence type="ECO:0000256" key="1">
    <source>
        <dbReference type="SAM" id="Phobius"/>
    </source>
</evidence>